<evidence type="ECO:0000313" key="3">
    <source>
        <dbReference type="Proteomes" id="UP000619486"/>
    </source>
</evidence>
<dbReference type="RefSeq" id="WP_189205513.1">
    <property type="nucleotide sequence ID" value="NZ_BMQQ01000051.1"/>
</dbReference>
<evidence type="ECO:0000256" key="1">
    <source>
        <dbReference type="SAM" id="MobiDB-lite"/>
    </source>
</evidence>
<reference evidence="2" key="2">
    <citation type="submission" date="2020-09" db="EMBL/GenBank/DDBJ databases">
        <authorList>
            <person name="Sun Q."/>
            <person name="Ohkuma M."/>
        </authorList>
    </citation>
    <scope>NUCLEOTIDE SEQUENCE</scope>
    <source>
        <strain evidence="2">JCM 3172</strain>
    </source>
</reference>
<comment type="caution">
    <text evidence="2">The sequence shown here is derived from an EMBL/GenBank/DDBJ whole genome shotgun (WGS) entry which is preliminary data.</text>
</comment>
<reference evidence="2" key="1">
    <citation type="journal article" date="2014" name="Int. J. Syst. Evol. Microbiol.">
        <title>Complete genome sequence of Corynebacterium casei LMG S-19264T (=DSM 44701T), isolated from a smear-ripened cheese.</title>
        <authorList>
            <consortium name="US DOE Joint Genome Institute (JGI-PGF)"/>
            <person name="Walter F."/>
            <person name="Albersmeier A."/>
            <person name="Kalinowski J."/>
            <person name="Ruckert C."/>
        </authorList>
    </citation>
    <scope>NUCLEOTIDE SEQUENCE</scope>
    <source>
        <strain evidence="2">JCM 3172</strain>
    </source>
</reference>
<accession>A0A918HHH9</accession>
<evidence type="ECO:0000313" key="2">
    <source>
        <dbReference type="EMBL" id="GGT65380.1"/>
    </source>
</evidence>
<dbReference type="EMBL" id="BMQQ01000051">
    <property type="protein sequence ID" value="GGT65380.1"/>
    <property type="molecule type" value="Genomic_DNA"/>
</dbReference>
<gene>
    <name evidence="2" type="ORF">GCM10014713_67900</name>
</gene>
<evidence type="ECO:0008006" key="4">
    <source>
        <dbReference type="Google" id="ProtNLM"/>
    </source>
</evidence>
<dbReference type="AlphaFoldDB" id="A0A918HHH9"/>
<feature type="region of interest" description="Disordered" evidence="1">
    <location>
        <begin position="121"/>
        <end position="149"/>
    </location>
</feature>
<protein>
    <recommendedName>
        <fullName evidence="4">Minor tail protein</fullName>
    </recommendedName>
</protein>
<dbReference type="Proteomes" id="UP000619486">
    <property type="component" value="Unassembled WGS sequence"/>
</dbReference>
<name>A0A918HHH9_9ACTN</name>
<feature type="compositionally biased region" description="Low complexity" evidence="1">
    <location>
        <begin position="123"/>
        <end position="137"/>
    </location>
</feature>
<keyword evidence="3" id="KW-1185">Reference proteome</keyword>
<sequence length="303" mass="30311">MPLPATRTVTGTYLNPATGAAATGSIVLTPVPAVWTDSADNTILAGGTTLTLAAGAFSQALVTTDAAGVEPATGRLWRIEERLTGLPYRTRHFALPLGPGTPIDIADIVAADPGAVGYTPVEGPAGPTGPTGATGPAGPQPPLGGQGAGDTVALRSTDILLAAKDADEQVTNSTTLQDDDHLALPVAANAVYALDAYLDVEADPAADITLGWSAPAGASLSWTETGISAGNTGNIGSLKQSRLDLATSSGVGIVAAGSAVRPAGVLRMSGTAGTLRLRWAQTVATGTATTLRAGSWVRLMRIS</sequence>
<proteinExistence type="predicted"/>
<organism evidence="2 3">
    <name type="scientific">Streptomyces purpureus</name>
    <dbReference type="NCBI Taxonomy" id="1951"/>
    <lineage>
        <taxon>Bacteria</taxon>
        <taxon>Bacillati</taxon>
        <taxon>Actinomycetota</taxon>
        <taxon>Actinomycetes</taxon>
        <taxon>Kitasatosporales</taxon>
        <taxon>Streptomycetaceae</taxon>
        <taxon>Streptomyces</taxon>
    </lineage>
</organism>